<reference evidence="2 3" key="1">
    <citation type="journal article" date="2016" name="Antonie Van Leeuwenhoek">
        <title>Dongia soli sp. nov., isolated from soil from Dokdo, Korea.</title>
        <authorList>
            <person name="Kim D.U."/>
            <person name="Lee H."/>
            <person name="Kim H."/>
            <person name="Kim S.G."/>
            <person name="Ka J.O."/>
        </authorList>
    </citation>
    <scope>NUCLEOTIDE SEQUENCE [LARGE SCALE GENOMIC DNA]</scope>
    <source>
        <strain evidence="2 3">D78</strain>
    </source>
</reference>
<keyword evidence="3" id="KW-1185">Reference proteome</keyword>
<dbReference type="SUPFAM" id="SSF103515">
    <property type="entry name" value="Autotransporter"/>
    <property type="match status" value="1"/>
</dbReference>
<dbReference type="InterPro" id="IPR036709">
    <property type="entry name" value="Autotransporte_beta_dom_sf"/>
</dbReference>
<evidence type="ECO:0000313" key="3">
    <source>
        <dbReference type="Proteomes" id="UP001279642"/>
    </source>
</evidence>
<dbReference type="EMBL" id="JAXCLW010000002">
    <property type="protein sequence ID" value="MDY0883599.1"/>
    <property type="molecule type" value="Genomic_DNA"/>
</dbReference>
<dbReference type="Gene3D" id="2.40.128.130">
    <property type="entry name" value="Autotransporter beta-domain"/>
    <property type="match status" value="1"/>
</dbReference>
<protein>
    <submittedName>
        <fullName evidence="2">Autotransporter domain-containing protein</fullName>
    </submittedName>
</protein>
<dbReference type="InterPro" id="IPR006315">
    <property type="entry name" value="OM_autotransptr_brl_dom"/>
</dbReference>
<dbReference type="InterPro" id="IPR005546">
    <property type="entry name" value="Autotransporte_beta"/>
</dbReference>
<proteinExistence type="predicted"/>
<dbReference type="PROSITE" id="PS51208">
    <property type="entry name" value="AUTOTRANSPORTER"/>
    <property type="match status" value="1"/>
</dbReference>
<dbReference type="NCBIfam" id="TIGR01414">
    <property type="entry name" value="autotrans_barl"/>
    <property type="match status" value="1"/>
</dbReference>
<dbReference type="Pfam" id="PF03797">
    <property type="entry name" value="Autotransporter"/>
    <property type="match status" value="1"/>
</dbReference>
<feature type="domain" description="Autotransporter" evidence="1">
    <location>
        <begin position="1"/>
        <end position="104"/>
    </location>
</feature>
<sequence length="104" mass="11312">MPYSLLGLRVDGEVARFDSMSLNLRGGLGWQHLFGDVTPSTSVRFEGSDSFQSQGLPIARNSLVAEAGIDLTVDRNLSLGLGYDGQAAKDSYNHTFNASLIWNF</sequence>
<name>A0ABU5ECR8_9PROT</name>
<gene>
    <name evidence="2" type="ORF">SMD27_12155</name>
</gene>
<evidence type="ECO:0000313" key="2">
    <source>
        <dbReference type="EMBL" id="MDY0883599.1"/>
    </source>
</evidence>
<dbReference type="Proteomes" id="UP001279642">
    <property type="component" value="Unassembled WGS sequence"/>
</dbReference>
<evidence type="ECO:0000259" key="1">
    <source>
        <dbReference type="PROSITE" id="PS51208"/>
    </source>
</evidence>
<comment type="caution">
    <text evidence="2">The sequence shown here is derived from an EMBL/GenBank/DDBJ whole genome shotgun (WGS) entry which is preliminary data.</text>
</comment>
<organism evidence="2 3">
    <name type="scientific">Dongia soli</name>
    <dbReference type="NCBI Taxonomy" id="600628"/>
    <lineage>
        <taxon>Bacteria</taxon>
        <taxon>Pseudomonadati</taxon>
        <taxon>Pseudomonadota</taxon>
        <taxon>Alphaproteobacteria</taxon>
        <taxon>Rhodospirillales</taxon>
        <taxon>Dongiaceae</taxon>
        <taxon>Dongia</taxon>
    </lineage>
</organism>
<accession>A0ABU5ECR8</accession>
<dbReference type="RefSeq" id="WP_320508629.1">
    <property type="nucleotide sequence ID" value="NZ_JAXCLW010000002.1"/>
</dbReference>